<sequence>MPEVWEATDTSQNPGILFCVGCSWRPLQPKGLNAFSALYSLQPFQGPAQSAGPWQPFKSRKAEKASIILVPSLRLSSSSRIERLPPESNPPTRPLQCTHPGEQRSFVFGGTLRPNSRMATGSLCYGAGCSLTHHGCNHHHHQLPPPHYNACALELPDWITKSLPPRECEVIS</sequence>
<gene>
    <name evidence="1" type="ORF">K3G42_030761</name>
</gene>
<reference evidence="1" key="1">
    <citation type="submission" date="2021-08" db="EMBL/GenBank/DDBJ databases">
        <title>The first chromosome-level gecko genome reveals the dynamic sex chromosomes of Neotropical dwarf geckos (Sphaerodactylidae: Sphaerodactylus).</title>
        <authorList>
            <person name="Pinto B.J."/>
            <person name="Keating S.E."/>
            <person name="Gamble T."/>
        </authorList>
    </citation>
    <scope>NUCLEOTIDE SEQUENCE</scope>
    <source>
        <strain evidence="1">TG3544</strain>
    </source>
</reference>
<evidence type="ECO:0000313" key="2">
    <source>
        <dbReference type="Proteomes" id="UP000827872"/>
    </source>
</evidence>
<dbReference type="Proteomes" id="UP000827872">
    <property type="component" value="Linkage Group LG03"/>
</dbReference>
<name>A0ACB8EL56_9SAUR</name>
<protein>
    <submittedName>
        <fullName evidence="1">Uncharacterized protein</fullName>
    </submittedName>
</protein>
<dbReference type="EMBL" id="CM037616">
    <property type="protein sequence ID" value="KAH7993359.1"/>
    <property type="molecule type" value="Genomic_DNA"/>
</dbReference>
<organism evidence="1 2">
    <name type="scientific">Sphaerodactylus townsendi</name>
    <dbReference type="NCBI Taxonomy" id="933632"/>
    <lineage>
        <taxon>Eukaryota</taxon>
        <taxon>Metazoa</taxon>
        <taxon>Chordata</taxon>
        <taxon>Craniata</taxon>
        <taxon>Vertebrata</taxon>
        <taxon>Euteleostomi</taxon>
        <taxon>Lepidosauria</taxon>
        <taxon>Squamata</taxon>
        <taxon>Bifurcata</taxon>
        <taxon>Gekkota</taxon>
        <taxon>Sphaerodactylidae</taxon>
        <taxon>Sphaerodactylus</taxon>
    </lineage>
</organism>
<keyword evidence="2" id="KW-1185">Reference proteome</keyword>
<proteinExistence type="predicted"/>
<accession>A0ACB8EL56</accession>
<evidence type="ECO:0000313" key="1">
    <source>
        <dbReference type="EMBL" id="KAH7993359.1"/>
    </source>
</evidence>
<comment type="caution">
    <text evidence="1">The sequence shown here is derived from an EMBL/GenBank/DDBJ whole genome shotgun (WGS) entry which is preliminary data.</text>
</comment>